<sequence length="705" mass="77982">MKRLSHAYYSEKMPMLKDNELAYDRYKIRPRILRNINSADPSTTIFGTKTSFPFGFAPCAAHKVGHPDGENGVSRAAASNNIPMCLSSWATTSLEEVKACGATNPYIIHVSLLKDPSSAPRNRVDYHHPIGYGPTQTWKSGSKESTRPKTSPSPSTTASTESSSPTTAVDVLRECAPIARGKIAIALDGGIRRGSDLFKAIALGAQFCFAGRVAIWGLAYKGEAGVDLAIKILYNEFLATMMLAGSCILSLFRIADSGPKFGDRTLQSTSVVENGQEYTTSYQTRQMYLCILPQWKEMQFPSRLCFIALGSHILTLPLDDNGDLTVSAILHISRDDPVVLKAVLAVGGSYCIRHLAPNTEEREHLIHITHELLQSVQQFKASRVANLHAVNMNKAEKLRECYALLLIHLLLYFYEISEGAGDKSWQTHLDGARDVIFLALHECDNLTTEGPPNQNESFDDPPSERNDEGDLEVCQIRDVIMQLFLYHEVFASVMDPRPICGLFNGNLDGFPQDPLLNNLATVQTMHAGLFGIVTQIAVLQSNVRMLCISPGDVISEAASLWKDLNDWKHPAGGSGSYSSLNTCEAFIASSFIWLFSILYPENPTDGKVQAMVQRGVEGLTCMELAELQSCPLLPIFVIGMACVDDADRRTLEDHIGRLEDVRRLGNVGVCRGVLRRAWMRYDGGDKQSWNWLRLMEEEDVIVPVF</sequence>
<feature type="compositionally biased region" description="Polar residues" evidence="3">
    <location>
        <begin position="447"/>
        <end position="456"/>
    </location>
</feature>
<dbReference type="InterPro" id="IPR037396">
    <property type="entry name" value="FMN_HAD"/>
</dbReference>
<evidence type="ECO:0000313" key="6">
    <source>
        <dbReference type="Proteomes" id="UP001194746"/>
    </source>
</evidence>
<dbReference type="PANTHER" id="PTHR10578:SF149">
    <property type="entry name" value="2-HYDROXYACID OXIDASE 2"/>
    <property type="match status" value="1"/>
</dbReference>
<comment type="caution">
    <text evidence="5">The sequence shown here is derived from an EMBL/GenBank/DDBJ whole genome shotgun (WGS) entry which is preliminary data.</text>
</comment>
<protein>
    <recommendedName>
        <fullName evidence="4">FMN hydroxy acid dehydrogenase domain-containing protein</fullName>
    </recommendedName>
</protein>
<feature type="region of interest" description="Disordered" evidence="3">
    <location>
        <begin position="447"/>
        <end position="468"/>
    </location>
</feature>
<dbReference type="PROSITE" id="PS51349">
    <property type="entry name" value="FMN_HYDROXY_ACID_DH_2"/>
    <property type="match status" value="1"/>
</dbReference>
<organism evidence="5 6">
    <name type="scientific">Aspergillus nanangensis</name>
    <dbReference type="NCBI Taxonomy" id="2582783"/>
    <lineage>
        <taxon>Eukaryota</taxon>
        <taxon>Fungi</taxon>
        <taxon>Dikarya</taxon>
        <taxon>Ascomycota</taxon>
        <taxon>Pezizomycotina</taxon>
        <taxon>Eurotiomycetes</taxon>
        <taxon>Eurotiomycetidae</taxon>
        <taxon>Eurotiales</taxon>
        <taxon>Aspergillaceae</taxon>
        <taxon>Aspergillus</taxon>
        <taxon>Aspergillus subgen. Circumdati</taxon>
    </lineage>
</organism>
<keyword evidence="6" id="KW-1185">Reference proteome</keyword>
<dbReference type="PANTHER" id="PTHR10578">
    <property type="entry name" value="S -2-HYDROXY-ACID OXIDASE-RELATED"/>
    <property type="match status" value="1"/>
</dbReference>
<gene>
    <name evidence="5" type="ORF">FE257_005394</name>
</gene>
<dbReference type="InterPro" id="IPR000262">
    <property type="entry name" value="FMN-dep_DH"/>
</dbReference>
<dbReference type="AlphaFoldDB" id="A0AAD4CS75"/>
<accession>A0AAD4CS75</accession>
<dbReference type="InterPro" id="IPR021858">
    <property type="entry name" value="Fun_TF"/>
</dbReference>
<reference evidence="5" key="2">
    <citation type="submission" date="2020-02" db="EMBL/GenBank/DDBJ databases">
        <authorList>
            <person name="Gilchrist C.L.M."/>
            <person name="Chooi Y.-H."/>
        </authorList>
    </citation>
    <scope>NUCLEOTIDE SEQUENCE</scope>
    <source>
        <strain evidence="5">MST-FP2251</strain>
    </source>
</reference>
<feature type="compositionally biased region" description="Low complexity" evidence="3">
    <location>
        <begin position="148"/>
        <end position="167"/>
    </location>
</feature>
<evidence type="ECO:0000259" key="4">
    <source>
        <dbReference type="PROSITE" id="PS51349"/>
    </source>
</evidence>
<evidence type="ECO:0000256" key="2">
    <source>
        <dbReference type="ARBA" id="ARBA00023002"/>
    </source>
</evidence>
<name>A0AAD4CS75_ASPNN</name>
<dbReference type="Pfam" id="PF01070">
    <property type="entry name" value="FMN_dh"/>
    <property type="match status" value="2"/>
</dbReference>
<feature type="region of interest" description="Disordered" evidence="3">
    <location>
        <begin position="116"/>
        <end position="167"/>
    </location>
</feature>
<comment type="cofactor">
    <cofactor evidence="1">
        <name>FMN</name>
        <dbReference type="ChEBI" id="CHEBI:58210"/>
    </cofactor>
</comment>
<feature type="domain" description="FMN hydroxy acid dehydrogenase" evidence="4">
    <location>
        <begin position="1"/>
        <end position="105"/>
    </location>
</feature>
<evidence type="ECO:0000256" key="1">
    <source>
        <dbReference type="ARBA" id="ARBA00001917"/>
    </source>
</evidence>
<reference evidence="5" key="1">
    <citation type="journal article" date="2019" name="Beilstein J. Org. Chem.">
        <title>Nanangenines: drimane sesquiterpenoids as the dominant metabolite cohort of a novel Australian fungus, Aspergillus nanangensis.</title>
        <authorList>
            <person name="Lacey H.J."/>
            <person name="Gilchrist C.L.M."/>
            <person name="Crombie A."/>
            <person name="Kalaitzis J.A."/>
            <person name="Vuong D."/>
            <person name="Rutledge P.J."/>
            <person name="Turner P."/>
            <person name="Pitt J.I."/>
            <person name="Lacey E."/>
            <person name="Chooi Y.H."/>
            <person name="Piggott A.M."/>
        </authorList>
    </citation>
    <scope>NUCLEOTIDE SEQUENCE</scope>
    <source>
        <strain evidence="5">MST-FP2251</strain>
    </source>
</reference>
<proteinExistence type="predicted"/>
<dbReference type="SUPFAM" id="SSF51412">
    <property type="entry name" value="Inosine monophosphate dehydrogenase (IMPDH)"/>
    <property type="match status" value="1"/>
</dbReference>
<keyword evidence="2" id="KW-0560">Oxidoreductase</keyword>
<dbReference type="Gene3D" id="3.20.20.70">
    <property type="entry name" value="Aldolase class I"/>
    <property type="match status" value="2"/>
</dbReference>
<dbReference type="InterPro" id="IPR013785">
    <property type="entry name" value="Aldolase_TIM"/>
</dbReference>
<dbReference type="Proteomes" id="UP001194746">
    <property type="component" value="Unassembled WGS sequence"/>
</dbReference>
<dbReference type="Pfam" id="PF11951">
    <property type="entry name" value="Fungal_trans_2"/>
    <property type="match status" value="1"/>
</dbReference>
<dbReference type="EMBL" id="VCAU01000023">
    <property type="protein sequence ID" value="KAF9890823.1"/>
    <property type="molecule type" value="Genomic_DNA"/>
</dbReference>
<evidence type="ECO:0000256" key="3">
    <source>
        <dbReference type="SAM" id="MobiDB-lite"/>
    </source>
</evidence>
<evidence type="ECO:0000313" key="5">
    <source>
        <dbReference type="EMBL" id="KAF9890823.1"/>
    </source>
</evidence>
<dbReference type="GO" id="GO:0016491">
    <property type="term" value="F:oxidoreductase activity"/>
    <property type="evidence" value="ECO:0007669"/>
    <property type="project" value="UniProtKB-KW"/>
</dbReference>